<name>A0A7S4E2G3_9STRA</name>
<reference evidence="2" key="1">
    <citation type="submission" date="2021-01" db="EMBL/GenBank/DDBJ databases">
        <authorList>
            <person name="Corre E."/>
            <person name="Pelletier E."/>
            <person name="Niang G."/>
            <person name="Scheremetjew M."/>
            <person name="Finn R."/>
            <person name="Kale V."/>
            <person name="Holt S."/>
            <person name="Cochrane G."/>
            <person name="Meng A."/>
            <person name="Brown T."/>
            <person name="Cohen L."/>
        </authorList>
    </citation>
    <scope>NUCLEOTIDE SEQUENCE</scope>
    <source>
        <strain evidence="2">CCMP1756</strain>
    </source>
</reference>
<dbReference type="EMBL" id="HBIW01002067">
    <property type="protein sequence ID" value="CAE0686323.1"/>
    <property type="molecule type" value="Transcribed_RNA"/>
</dbReference>
<dbReference type="OrthoDB" id="440303at2759"/>
<evidence type="ECO:0000313" key="4">
    <source>
        <dbReference type="Proteomes" id="UP000789595"/>
    </source>
</evidence>
<dbReference type="AlphaFoldDB" id="A0A7S4E2G3"/>
<protein>
    <submittedName>
        <fullName evidence="2">Uncharacterized protein</fullName>
    </submittedName>
</protein>
<evidence type="ECO:0000256" key="1">
    <source>
        <dbReference type="SAM" id="MobiDB-lite"/>
    </source>
</evidence>
<accession>A0A7S4E2G3</accession>
<reference evidence="3" key="2">
    <citation type="submission" date="2021-11" db="EMBL/GenBank/DDBJ databases">
        <authorList>
            <consortium name="Genoscope - CEA"/>
            <person name="William W."/>
        </authorList>
    </citation>
    <scope>NUCLEOTIDE SEQUENCE</scope>
</reference>
<evidence type="ECO:0000313" key="3">
    <source>
        <dbReference type="EMBL" id="CAH0369541.1"/>
    </source>
</evidence>
<sequence>MSEQVSSPSSEQAASPVPATAESSQPSKVQRYATEADVLALMTNDKFKKFCKKKCGECGCVAFKRFAKMSPLVVRARVGSLWCQKCGRLLCEAHRNQHSCEMEMQELERRRRVDVDAIREGIKRQEEEKEQRAADADALKRAEAGAKAARYRMWKDRRRHVAGISSSVASMVQRWSVQAEAGRKRDRLLDIYTSCNRINLRLWNEVSQPEILSDIDMDAWKRLCRNYADACALTGMVILVEGVELDLRLPWLRDEDQDWLDAPPPDANEVDLSTADPPS</sequence>
<feature type="region of interest" description="Disordered" evidence="1">
    <location>
        <begin position="1"/>
        <end position="28"/>
    </location>
</feature>
<organism evidence="2">
    <name type="scientific">Pelagomonas calceolata</name>
    <dbReference type="NCBI Taxonomy" id="35677"/>
    <lineage>
        <taxon>Eukaryota</taxon>
        <taxon>Sar</taxon>
        <taxon>Stramenopiles</taxon>
        <taxon>Ochrophyta</taxon>
        <taxon>Pelagophyceae</taxon>
        <taxon>Pelagomonadales</taxon>
        <taxon>Pelagomonadaceae</taxon>
        <taxon>Pelagomonas</taxon>
    </lineage>
</organism>
<evidence type="ECO:0000313" key="2">
    <source>
        <dbReference type="EMBL" id="CAE0686323.1"/>
    </source>
</evidence>
<dbReference type="EMBL" id="CAKKNE010000002">
    <property type="protein sequence ID" value="CAH0369541.1"/>
    <property type="molecule type" value="Genomic_DNA"/>
</dbReference>
<gene>
    <name evidence="2" type="ORF">PCAL00307_LOCUS1757</name>
    <name evidence="3" type="ORF">PECAL_2P26670</name>
</gene>
<feature type="compositionally biased region" description="Polar residues" evidence="1">
    <location>
        <begin position="1"/>
        <end position="13"/>
    </location>
</feature>
<proteinExistence type="predicted"/>
<dbReference type="Proteomes" id="UP000789595">
    <property type="component" value="Unassembled WGS sequence"/>
</dbReference>
<keyword evidence="4" id="KW-1185">Reference proteome</keyword>
<feature type="region of interest" description="Disordered" evidence="1">
    <location>
        <begin position="258"/>
        <end position="279"/>
    </location>
</feature>